<name>A0A2D0L405_9GAMM</name>
<sequence>MNKNIIITYGFRKYRNPYLVDIKNINTNDIYITMDDLFTSLMLLMPGGGNHLKRVNIFFENNGQSDYLLQKERGYDTDRFHNLFIEEILINQKSELDSQISKINKDTTNYLFHSLSYFLKNHFPQLSVSATLNRRKENKTKTGGYKKYQNYQAGFLAKNTLLNDGYRNKDILKEKRSTSSEILANRFNHNFGSKDYPNRSGQDFISNSLYGHYDIGNREYTSNIFNAFLESDQRGFSRLFDMKEDIEERDRRCYKKPVTEQDKEMFEHGKVLTNCFTMAFIRKLCKLSIDWAEQEASKENSPIKKIIFYLEEHSPFNLAKMDNINSHNFHHKWRTSDFRDIGSSNRGFPITYSELKYAFELMDRKKDHHIELVPVNKFAYNKRVIDNL</sequence>
<gene>
    <name evidence="1" type="ORF">Xkoz_03123</name>
</gene>
<dbReference type="Proteomes" id="UP000221101">
    <property type="component" value="Unassembled WGS sequence"/>
</dbReference>
<dbReference type="RefSeq" id="WP_099142987.1">
    <property type="nucleotide sequence ID" value="NZ_CAWNOR010000059.1"/>
</dbReference>
<comment type="caution">
    <text evidence="1">The sequence shown here is derived from an EMBL/GenBank/DDBJ whole genome shotgun (WGS) entry which is preliminary data.</text>
</comment>
<dbReference type="AlphaFoldDB" id="A0A2D0L405"/>
<protein>
    <submittedName>
        <fullName evidence="1">Uncharacterized protein</fullName>
    </submittedName>
</protein>
<reference evidence="1 2" key="1">
    <citation type="journal article" date="2017" name="Nat. Microbiol.">
        <title>Natural product diversity associated with the nematode symbionts Photorhabdus and Xenorhabdus.</title>
        <authorList>
            <person name="Tobias N.J."/>
            <person name="Wolff H."/>
            <person name="Djahanschiri B."/>
            <person name="Grundmann F."/>
            <person name="Kronenwerth M."/>
            <person name="Shi Y.M."/>
            <person name="Simonyi S."/>
            <person name="Grun P."/>
            <person name="Shapiro-Ilan D."/>
            <person name="Pidot S.J."/>
            <person name="Stinear T.P."/>
            <person name="Ebersberger I."/>
            <person name="Bode H.B."/>
        </authorList>
    </citation>
    <scope>NUCLEOTIDE SEQUENCE [LARGE SCALE GENOMIC DNA]</scope>
    <source>
        <strain evidence="1 2">DSM 17907</strain>
    </source>
</reference>
<dbReference type="OrthoDB" id="6442063at2"/>
<keyword evidence="2" id="KW-1185">Reference proteome</keyword>
<proteinExistence type="predicted"/>
<evidence type="ECO:0000313" key="1">
    <source>
        <dbReference type="EMBL" id="PHM70411.1"/>
    </source>
</evidence>
<organism evidence="1 2">
    <name type="scientific">Xenorhabdus kozodoii</name>
    <dbReference type="NCBI Taxonomy" id="351676"/>
    <lineage>
        <taxon>Bacteria</taxon>
        <taxon>Pseudomonadati</taxon>
        <taxon>Pseudomonadota</taxon>
        <taxon>Gammaproteobacteria</taxon>
        <taxon>Enterobacterales</taxon>
        <taxon>Morganellaceae</taxon>
        <taxon>Xenorhabdus</taxon>
    </lineage>
</organism>
<dbReference type="EMBL" id="NJCX01000025">
    <property type="protein sequence ID" value="PHM70411.1"/>
    <property type="molecule type" value="Genomic_DNA"/>
</dbReference>
<accession>A0A2D0L405</accession>
<evidence type="ECO:0000313" key="2">
    <source>
        <dbReference type="Proteomes" id="UP000221101"/>
    </source>
</evidence>